<dbReference type="PROSITE" id="PS01186">
    <property type="entry name" value="EGF_2"/>
    <property type="match status" value="2"/>
</dbReference>
<feature type="compositionally biased region" description="Basic and acidic residues" evidence="12">
    <location>
        <begin position="48"/>
        <end position="68"/>
    </location>
</feature>
<evidence type="ECO:0000256" key="10">
    <source>
        <dbReference type="PROSITE-ProRule" id="PRU01211"/>
    </source>
</evidence>
<dbReference type="SUPFAM" id="SSF49854">
    <property type="entry name" value="Spermadhesin, CUB domain"/>
    <property type="match status" value="1"/>
</dbReference>
<sequence>MSPNLALVFTFLVILQAVCSLPYGYSDDDIERLLRKFLDKRKNEGKVKLTRENSHSHHRLNKEDLNKEELDENSLSQSYAERQTDFLPDGPHKPKNLNRKRKGPELAEEKDVHKTYNRIRIPSSHNKRNFYLDYNWRWPNRTIQYTIDYASFGTNQAAAESKIKSSLALMEAASCIHWEEVTDLNYPYHHINFYGETSSCASYVGYTKQTSQTIWLAPGCLWTSVVLHEVLHAIGAWHEQERPDREGNIDVLFENIRPSTVGNFEWHHTHLFGPYDLGSVLQYGLTSFAKEPGLPTMTISDTELEYLVSNIKEDLSFYDKYRINQYYECSVSCGLTCLNGGFEKMNSAGVCSCECPDGLMGSDCSQLETSPGCGQILDLTTPGSSDYIEMNSYNSGLLCTWLVKTPTTTTVRATIESMDLPDNANNNCYHFLIFKDYLIGEPGKQACGNTPGAVYSKYIHGNHNMMMIRFDSQTYSGIAPGTGFRVKVEAVPSGCYSNPCKFGATCNEGPAVDQYTCTCSAGFSGKNCDEVTADATVRSTFEKDYAGSIFQQDPDSPFWWSIVSRYNFNGITVLPHTGQLYAMMIPYHTVFYLYTPTKLRTEAKFEAAERCLNITYIMDTKTNVNYPGWDTKFEVTVLDGTSVLQAHTFINHTDTTWKYVLIDLPAVNDLKVEITGIYGWNTFGLDDLVILPSSCGCVAHQCVNGQCVPNGGGGYSCQCDPGYSGTYCQISDVVDGGWTAWTVWSTCSATCGGGTQSRTRTCTNPAPQNGGADCVGTSSEQQNCNTQGCPVDGGWSEWTVWGTCSVTCGGGTESRTRTCTNPVPQNGGAECTGLDTESQDCNTQACPVDGGWSDWSAWSQCSASCGGGFQTRTRTCSNPVPQGGADCVGVSNEQQNCNTQGCPESCKFEDVNENCFLVEGSNDDFDWTRNSGGTDTKGTGPGRAFSGSHYKYIDASLYSQGQFADLVSNKLFSAGEYCFFFARHMKGAHIGSLEVITVDGGVEFTEFIFDTSLKGWQTFSGNIQLNSQTQLIVRATVGSGEKGDIAVDEVTLTPGTCF</sequence>
<dbReference type="PROSITE" id="PS01180">
    <property type="entry name" value="CUB"/>
    <property type="match status" value="1"/>
</dbReference>
<dbReference type="PROSITE" id="PS00022">
    <property type="entry name" value="EGF_1"/>
    <property type="match status" value="2"/>
</dbReference>
<dbReference type="SMART" id="SM00235">
    <property type="entry name" value="ZnMc"/>
    <property type="match status" value="1"/>
</dbReference>
<dbReference type="InterPro" id="IPR000859">
    <property type="entry name" value="CUB_dom"/>
</dbReference>
<keyword evidence="3" id="KW-0677">Repeat</keyword>
<keyword evidence="9" id="KW-0245">EGF-like domain</keyword>
<evidence type="ECO:0000256" key="1">
    <source>
        <dbReference type="ARBA" id="ARBA00022670"/>
    </source>
</evidence>
<dbReference type="InterPro" id="IPR035914">
    <property type="entry name" value="Sperma_CUB_dom_sf"/>
</dbReference>
<keyword evidence="8" id="KW-0325">Glycoprotein</keyword>
<dbReference type="OrthoDB" id="446173at2759"/>
<keyword evidence="11" id="KW-0732">Signal</keyword>
<dbReference type="CDD" id="cd06263">
    <property type="entry name" value="MAM"/>
    <property type="match status" value="1"/>
</dbReference>
<feature type="domain" description="MAM" evidence="15">
    <location>
        <begin position="904"/>
        <end position="1058"/>
    </location>
</feature>
<dbReference type="Gene3D" id="2.20.100.10">
    <property type="entry name" value="Thrombospondin type-1 (TSP1) repeat"/>
    <property type="match status" value="3"/>
</dbReference>
<feature type="binding site" evidence="10">
    <location>
        <position position="238"/>
    </location>
    <ligand>
        <name>Zn(2+)</name>
        <dbReference type="ChEBI" id="CHEBI:29105"/>
        <note>catalytic</note>
    </ligand>
</feature>
<evidence type="ECO:0000259" key="15">
    <source>
        <dbReference type="PROSITE" id="PS50060"/>
    </source>
</evidence>
<dbReference type="Pfam" id="PF00629">
    <property type="entry name" value="MAM"/>
    <property type="match status" value="1"/>
</dbReference>
<feature type="domain" description="EGF-like" evidence="14">
    <location>
        <begin position="698"/>
        <end position="729"/>
    </location>
</feature>
<feature type="compositionally biased region" description="Basic residues" evidence="12">
    <location>
        <begin position="93"/>
        <end position="102"/>
    </location>
</feature>
<evidence type="ECO:0000256" key="12">
    <source>
        <dbReference type="SAM" id="MobiDB-lite"/>
    </source>
</evidence>
<dbReference type="FunFam" id="2.20.100.10:FF:000007">
    <property type="entry name" value="Thrombospondin 1"/>
    <property type="match status" value="2"/>
</dbReference>
<feature type="signal peptide" evidence="11">
    <location>
        <begin position="1"/>
        <end position="20"/>
    </location>
</feature>
<dbReference type="GO" id="GO:0006508">
    <property type="term" value="P:proteolysis"/>
    <property type="evidence" value="ECO:0007669"/>
    <property type="project" value="UniProtKB-KW"/>
</dbReference>
<comment type="caution">
    <text evidence="9">Lacks conserved residue(s) required for the propagation of feature annotation.</text>
</comment>
<dbReference type="AlphaFoldDB" id="A0A8B8EUI3"/>
<feature type="active site" evidence="10">
    <location>
        <position position="229"/>
    </location>
</feature>
<dbReference type="PRINTS" id="PR01705">
    <property type="entry name" value="TSP1REPEAT"/>
</dbReference>
<evidence type="ECO:0000259" key="16">
    <source>
        <dbReference type="PROSITE" id="PS51864"/>
    </source>
</evidence>
<dbReference type="CDD" id="cd00054">
    <property type="entry name" value="EGF_CA"/>
    <property type="match status" value="2"/>
</dbReference>
<feature type="disulfide bond" evidence="9">
    <location>
        <begin position="500"/>
        <end position="517"/>
    </location>
</feature>
<dbReference type="InterPro" id="IPR013320">
    <property type="entry name" value="ConA-like_dom_sf"/>
</dbReference>
<gene>
    <name evidence="18" type="primary">LOC111136803</name>
</gene>
<evidence type="ECO:0000256" key="9">
    <source>
        <dbReference type="PROSITE-ProRule" id="PRU00076"/>
    </source>
</evidence>
<dbReference type="RefSeq" id="XP_022343629.1">
    <property type="nucleotide sequence ID" value="XM_022487921.1"/>
</dbReference>
<dbReference type="Proteomes" id="UP000694844">
    <property type="component" value="Chromosome 5"/>
</dbReference>
<feature type="region of interest" description="Disordered" evidence="12">
    <location>
        <begin position="48"/>
        <end position="111"/>
    </location>
</feature>
<dbReference type="InterPro" id="IPR000884">
    <property type="entry name" value="TSP1_rpt"/>
</dbReference>
<dbReference type="EC" id="3.4.24.-" evidence="11"/>
<dbReference type="SUPFAM" id="SSF55486">
    <property type="entry name" value="Metalloproteases ('zincins'), catalytic domain"/>
    <property type="match status" value="1"/>
</dbReference>
<dbReference type="InterPro" id="IPR006026">
    <property type="entry name" value="Peptidase_Metallo"/>
</dbReference>
<feature type="chain" id="PRO_5034889874" description="Metalloendopeptidase" evidence="11">
    <location>
        <begin position="21"/>
        <end position="1058"/>
    </location>
</feature>
<dbReference type="Gene3D" id="2.60.120.290">
    <property type="entry name" value="Spermadhesin, CUB domain"/>
    <property type="match status" value="1"/>
</dbReference>
<feature type="domain" description="EGF-like" evidence="14">
    <location>
        <begin position="491"/>
        <end position="529"/>
    </location>
</feature>
<evidence type="ECO:0000256" key="6">
    <source>
        <dbReference type="ARBA" id="ARBA00023049"/>
    </source>
</evidence>
<evidence type="ECO:0000313" key="17">
    <source>
        <dbReference type="Proteomes" id="UP000694844"/>
    </source>
</evidence>
<dbReference type="PROSITE" id="PS50092">
    <property type="entry name" value="TSP1"/>
    <property type="match status" value="3"/>
</dbReference>
<evidence type="ECO:0000256" key="5">
    <source>
        <dbReference type="ARBA" id="ARBA00022833"/>
    </source>
</evidence>
<keyword evidence="7 9" id="KW-1015">Disulfide bond</keyword>
<dbReference type="PANTHER" id="PTHR22906">
    <property type="entry name" value="PROPERDIN"/>
    <property type="match status" value="1"/>
</dbReference>
<dbReference type="Gene3D" id="2.10.25.10">
    <property type="entry name" value="Laminin"/>
    <property type="match status" value="2"/>
</dbReference>
<dbReference type="InterPro" id="IPR001506">
    <property type="entry name" value="Peptidase_M12A"/>
</dbReference>
<dbReference type="InterPro" id="IPR052065">
    <property type="entry name" value="Compl_asym_regulator"/>
</dbReference>
<accession>A0A8B8EUI3</accession>
<reference evidence="18" key="1">
    <citation type="submission" date="2025-08" db="UniProtKB">
        <authorList>
            <consortium name="RefSeq"/>
        </authorList>
    </citation>
    <scope>IDENTIFICATION</scope>
    <source>
        <tissue evidence="18">Whole sample</tissue>
    </source>
</reference>
<dbReference type="InterPro" id="IPR036383">
    <property type="entry name" value="TSP1_rpt_sf"/>
</dbReference>
<feature type="domain" description="CUB" evidence="13">
    <location>
        <begin position="373"/>
        <end position="491"/>
    </location>
</feature>
<dbReference type="GeneID" id="111136803"/>
<feature type="domain" description="Peptidase M12A" evidence="16">
    <location>
        <begin position="129"/>
        <end position="330"/>
    </location>
</feature>
<dbReference type="PROSITE" id="PS51864">
    <property type="entry name" value="ASTACIN"/>
    <property type="match status" value="1"/>
</dbReference>
<evidence type="ECO:0000256" key="7">
    <source>
        <dbReference type="ARBA" id="ARBA00023157"/>
    </source>
</evidence>
<dbReference type="PROSITE" id="PS50026">
    <property type="entry name" value="EGF_3"/>
    <property type="match status" value="2"/>
</dbReference>
<dbReference type="GO" id="GO:0008270">
    <property type="term" value="F:zinc ion binding"/>
    <property type="evidence" value="ECO:0007669"/>
    <property type="project" value="UniProtKB-UniRule"/>
</dbReference>
<dbReference type="Pfam" id="PF00090">
    <property type="entry name" value="TSP_1"/>
    <property type="match status" value="3"/>
</dbReference>
<feature type="binding site" evidence="10">
    <location>
        <position position="228"/>
    </location>
    <ligand>
        <name>Zn(2+)</name>
        <dbReference type="ChEBI" id="CHEBI:29105"/>
        <note>catalytic</note>
    </ligand>
</feature>
<evidence type="ECO:0000256" key="8">
    <source>
        <dbReference type="ARBA" id="ARBA00023180"/>
    </source>
</evidence>
<keyword evidence="17" id="KW-1185">Reference proteome</keyword>
<feature type="disulfide bond" evidence="9">
    <location>
        <begin position="719"/>
        <end position="728"/>
    </location>
</feature>
<dbReference type="FunFam" id="2.20.100.10:FF:000001">
    <property type="entry name" value="semaphorin-5A isoform X1"/>
    <property type="match status" value="1"/>
</dbReference>
<dbReference type="Gene3D" id="2.60.120.200">
    <property type="match status" value="1"/>
</dbReference>
<dbReference type="Pfam" id="PF01400">
    <property type="entry name" value="Astacin"/>
    <property type="match status" value="1"/>
</dbReference>
<evidence type="ECO:0000256" key="11">
    <source>
        <dbReference type="RuleBase" id="RU361183"/>
    </source>
</evidence>
<organism evidence="17 18">
    <name type="scientific">Crassostrea virginica</name>
    <name type="common">Eastern oyster</name>
    <dbReference type="NCBI Taxonomy" id="6565"/>
    <lineage>
        <taxon>Eukaryota</taxon>
        <taxon>Metazoa</taxon>
        <taxon>Spiralia</taxon>
        <taxon>Lophotrochozoa</taxon>
        <taxon>Mollusca</taxon>
        <taxon>Bivalvia</taxon>
        <taxon>Autobranchia</taxon>
        <taxon>Pteriomorphia</taxon>
        <taxon>Ostreida</taxon>
        <taxon>Ostreoidea</taxon>
        <taxon>Ostreidae</taxon>
        <taxon>Crassostrea</taxon>
    </lineage>
</organism>
<dbReference type="SUPFAM" id="SSF49899">
    <property type="entry name" value="Concanavalin A-like lectins/glucanases"/>
    <property type="match status" value="1"/>
</dbReference>
<evidence type="ECO:0000259" key="13">
    <source>
        <dbReference type="PROSITE" id="PS01180"/>
    </source>
</evidence>
<dbReference type="Gene3D" id="3.40.390.10">
    <property type="entry name" value="Collagenase (Catalytic Domain)"/>
    <property type="match status" value="1"/>
</dbReference>
<evidence type="ECO:0000256" key="4">
    <source>
        <dbReference type="ARBA" id="ARBA00022801"/>
    </source>
</evidence>
<dbReference type="InterPro" id="IPR000742">
    <property type="entry name" value="EGF"/>
</dbReference>
<feature type="disulfide bond" evidence="9">
    <location>
        <begin position="519"/>
        <end position="528"/>
    </location>
</feature>
<keyword evidence="5 10" id="KW-0862">Zinc</keyword>
<evidence type="ECO:0000256" key="3">
    <source>
        <dbReference type="ARBA" id="ARBA00022737"/>
    </source>
</evidence>
<comment type="cofactor">
    <cofactor evidence="10 11">
        <name>Zn(2+)</name>
        <dbReference type="ChEBI" id="CHEBI:29105"/>
    </cofactor>
    <text evidence="10 11">Binds 1 zinc ion per subunit.</text>
</comment>
<dbReference type="InterPro" id="IPR000998">
    <property type="entry name" value="MAM_dom"/>
</dbReference>
<keyword evidence="6 10" id="KW-0482">Metalloprotease</keyword>
<evidence type="ECO:0000313" key="18">
    <source>
        <dbReference type="RefSeq" id="XP_022343629.1"/>
    </source>
</evidence>
<keyword evidence="4 10" id="KW-0378">Hydrolase</keyword>
<dbReference type="SMART" id="SM00209">
    <property type="entry name" value="TSP1"/>
    <property type="match status" value="3"/>
</dbReference>
<dbReference type="SMART" id="SM00042">
    <property type="entry name" value="CUB"/>
    <property type="match status" value="1"/>
</dbReference>
<proteinExistence type="predicted"/>
<dbReference type="InterPro" id="IPR024079">
    <property type="entry name" value="MetalloPept_cat_dom_sf"/>
</dbReference>
<keyword evidence="2 10" id="KW-0479">Metal-binding</keyword>
<dbReference type="SMART" id="SM00137">
    <property type="entry name" value="MAM"/>
    <property type="match status" value="1"/>
</dbReference>
<evidence type="ECO:0000259" key="14">
    <source>
        <dbReference type="PROSITE" id="PS50026"/>
    </source>
</evidence>
<evidence type="ECO:0000256" key="2">
    <source>
        <dbReference type="ARBA" id="ARBA00022723"/>
    </source>
</evidence>
<keyword evidence="1 10" id="KW-0645">Protease</keyword>
<dbReference type="PROSITE" id="PS50060">
    <property type="entry name" value="MAM_2"/>
    <property type="match status" value="1"/>
</dbReference>
<dbReference type="GO" id="GO:0016020">
    <property type="term" value="C:membrane"/>
    <property type="evidence" value="ECO:0007669"/>
    <property type="project" value="InterPro"/>
</dbReference>
<dbReference type="SUPFAM" id="SSF82895">
    <property type="entry name" value="TSP-1 type 1 repeat"/>
    <property type="match status" value="3"/>
</dbReference>
<protein>
    <recommendedName>
        <fullName evidence="11">Metalloendopeptidase</fullName>
        <ecNumber evidence="11">3.4.24.-</ecNumber>
    </recommendedName>
</protein>
<feature type="binding site" evidence="10">
    <location>
        <position position="232"/>
    </location>
    <ligand>
        <name>Zn(2+)</name>
        <dbReference type="ChEBI" id="CHEBI:29105"/>
        <note>catalytic</note>
    </ligand>
</feature>
<dbReference type="SUPFAM" id="SSF57196">
    <property type="entry name" value="EGF/Laminin"/>
    <property type="match status" value="2"/>
</dbReference>
<dbReference type="SMART" id="SM00181">
    <property type="entry name" value="EGF"/>
    <property type="match status" value="3"/>
</dbReference>
<dbReference type="PRINTS" id="PR00480">
    <property type="entry name" value="ASTACIN"/>
</dbReference>
<name>A0A8B8EUI3_CRAVI</name>
<dbReference type="GO" id="GO:0004222">
    <property type="term" value="F:metalloendopeptidase activity"/>
    <property type="evidence" value="ECO:0007669"/>
    <property type="project" value="UniProtKB-UniRule"/>
</dbReference>